<evidence type="ECO:0000259" key="1">
    <source>
        <dbReference type="Pfam" id="PF01408"/>
    </source>
</evidence>
<name>A0A1F2WK27_9ACTN</name>
<dbReference type="InterPro" id="IPR036291">
    <property type="entry name" value="NAD(P)-bd_dom_sf"/>
</dbReference>
<dbReference type="PANTHER" id="PTHR43818:SF5">
    <property type="entry name" value="OXIDOREDUCTASE FAMILY PROTEIN"/>
    <property type="match status" value="1"/>
</dbReference>
<dbReference type="AlphaFoldDB" id="A0A1F2WK27"/>
<sequence>MLAREDIDAVVIVTQDHWHAVIAVAAAKAGKDMYCEKPLGVSVVEGRAIRDAIRRYGRVFQTGTQQRSDSKFRFACELAINGYVGRIHTVKVAAPGPEYKRTYQKPPVEEPMPAGLDYDMYIGPAPMKPYNGGRLAWPDWYLIWDYCAGFSVNWGVHHLDIANWGCPAVADEPFEVKGRAGYRNDGLTDNINDWQAEFNYVSGLRMSFTDTGNPNKQGCQFEGDKGWVHVDRGGIWAEPASLLEVKIKPDEVHLYESANHHADFLNCVRTRSDPVSPVEAGHKASYLGLITDIAGRLKRKLKWDPVKEQ</sequence>
<protein>
    <recommendedName>
        <fullName evidence="5">Gfo/Idh/MocA family oxidoreductase</fullName>
    </recommendedName>
</protein>
<dbReference type="Pfam" id="PF19051">
    <property type="entry name" value="GFO_IDH_MocA_C2"/>
    <property type="match status" value="1"/>
</dbReference>
<dbReference type="Gene3D" id="3.40.50.720">
    <property type="entry name" value="NAD(P)-binding Rossmann-like Domain"/>
    <property type="match status" value="1"/>
</dbReference>
<evidence type="ECO:0000259" key="2">
    <source>
        <dbReference type="Pfam" id="PF19051"/>
    </source>
</evidence>
<dbReference type="InterPro" id="IPR000683">
    <property type="entry name" value="Gfo/Idh/MocA-like_OxRdtase_N"/>
</dbReference>
<comment type="caution">
    <text evidence="3">The sequence shown here is derived from an EMBL/GenBank/DDBJ whole genome shotgun (WGS) entry which is preliminary data.</text>
</comment>
<accession>A0A1F2WK27</accession>
<feature type="domain" description="Gfo/Idh/MocA-like oxidoreductase bacterial type C-terminal" evidence="2">
    <location>
        <begin position="109"/>
        <end position="308"/>
    </location>
</feature>
<dbReference type="SUPFAM" id="SSF51735">
    <property type="entry name" value="NAD(P)-binding Rossmann-fold domains"/>
    <property type="match status" value="1"/>
</dbReference>
<dbReference type="Proteomes" id="UP000177876">
    <property type="component" value="Unassembled WGS sequence"/>
</dbReference>
<dbReference type="GO" id="GO:0000166">
    <property type="term" value="F:nucleotide binding"/>
    <property type="evidence" value="ECO:0007669"/>
    <property type="project" value="InterPro"/>
</dbReference>
<dbReference type="SUPFAM" id="SSF55347">
    <property type="entry name" value="Glyceraldehyde-3-phosphate dehydrogenase-like, C-terminal domain"/>
    <property type="match status" value="1"/>
</dbReference>
<feature type="non-terminal residue" evidence="3">
    <location>
        <position position="309"/>
    </location>
</feature>
<gene>
    <name evidence="3" type="ORF">A2Y75_08150</name>
</gene>
<evidence type="ECO:0000313" key="3">
    <source>
        <dbReference type="EMBL" id="OFW57206.1"/>
    </source>
</evidence>
<dbReference type="PANTHER" id="PTHR43818">
    <property type="entry name" value="BCDNA.GH03377"/>
    <property type="match status" value="1"/>
</dbReference>
<dbReference type="InterPro" id="IPR043906">
    <property type="entry name" value="Gfo/Idh/MocA_OxRdtase_bact_C"/>
</dbReference>
<dbReference type="EMBL" id="MELK01000036">
    <property type="protein sequence ID" value="OFW57206.1"/>
    <property type="molecule type" value="Genomic_DNA"/>
</dbReference>
<dbReference type="InterPro" id="IPR050463">
    <property type="entry name" value="Gfo/Idh/MocA_oxidrdct_glycsds"/>
</dbReference>
<evidence type="ECO:0008006" key="5">
    <source>
        <dbReference type="Google" id="ProtNLM"/>
    </source>
</evidence>
<proteinExistence type="predicted"/>
<dbReference type="STRING" id="1797197.A2Y75_08150"/>
<feature type="domain" description="Gfo/Idh/MocA-like oxidoreductase N-terminal" evidence="1">
    <location>
        <begin position="1"/>
        <end position="63"/>
    </location>
</feature>
<dbReference type="Pfam" id="PF01408">
    <property type="entry name" value="GFO_IDH_MocA"/>
    <property type="match status" value="1"/>
</dbReference>
<evidence type="ECO:0000313" key="4">
    <source>
        <dbReference type="Proteomes" id="UP000177876"/>
    </source>
</evidence>
<organism evidence="3 4">
    <name type="scientific">Candidatus Solincola sediminis</name>
    <dbReference type="NCBI Taxonomy" id="1797199"/>
    <lineage>
        <taxon>Bacteria</taxon>
        <taxon>Bacillati</taxon>
        <taxon>Actinomycetota</taxon>
        <taxon>Candidatus Geothermincolia</taxon>
        <taxon>Candidatus Geothermincolales</taxon>
        <taxon>Candidatus Geothermincolaceae</taxon>
        <taxon>Candidatus Solincola</taxon>
    </lineage>
</organism>
<reference evidence="3 4" key="1">
    <citation type="journal article" date="2016" name="Nat. Commun.">
        <title>Thousands of microbial genomes shed light on interconnected biogeochemical processes in an aquifer system.</title>
        <authorList>
            <person name="Anantharaman K."/>
            <person name="Brown C.T."/>
            <person name="Hug L.A."/>
            <person name="Sharon I."/>
            <person name="Castelle C.J."/>
            <person name="Probst A.J."/>
            <person name="Thomas B.C."/>
            <person name="Singh A."/>
            <person name="Wilkins M.J."/>
            <person name="Karaoz U."/>
            <person name="Brodie E.L."/>
            <person name="Williams K.H."/>
            <person name="Hubbard S.S."/>
            <person name="Banfield J.F."/>
        </authorList>
    </citation>
    <scope>NUCLEOTIDE SEQUENCE [LARGE SCALE GENOMIC DNA]</scope>
</reference>
<dbReference type="Gene3D" id="3.30.360.10">
    <property type="entry name" value="Dihydrodipicolinate Reductase, domain 2"/>
    <property type="match status" value="1"/>
</dbReference>